<protein>
    <submittedName>
        <fullName evidence="1">Uncharacterized protein</fullName>
    </submittedName>
</protein>
<dbReference type="AlphaFoldDB" id="A0AAW2GES3"/>
<accession>A0AAW2GES3</accession>
<reference evidence="1 2" key="1">
    <citation type="submission" date="2023-03" db="EMBL/GenBank/DDBJ databases">
        <title>High recombination rates correlate with genetic variation in Cardiocondyla obscurior ants.</title>
        <authorList>
            <person name="Errbii M."/>
        </authorList>
    </citation>
    <scope>NUCLEOTIDE SEQUENCE [LARGE SCALE GENOMIC DNA]</scope>
    <source>
        <strain evidence="1">Alpha-2009</strain>
        <tissue evidence="1">Whole body</tissue>
    </source>
</reference>
<proteinExistence type="predicted"/>
<gene>
    <name evidence="1" type="ORF">PUN28_005214</name>
</gene>
<dbReference type="Proteomes" id="UP001430953">
    <property type="component" value="Unassembled WGS sequence"/>
</dbReference>
<keyword evidence="2" id="KW-1185">Reference proteome</keyword>
<dbReference type="EMBL" id="JADYXP020000004">
    <property type="protein sequence ID" value="KAL0126684.1"/>
    <property type="molecule type" value="Genomic_DNA"/>
</dbReference>
<comment type="caution">
    <text evidence="1">The sequence shown here is derived from an EMBL/GenBank/DDBJ whole genome shotgun (WGS) entry which is preliminary data.</text>
</comment>
<evidence type="ECO:0000313" key="2">
    <source>
        <dbReference type="Proteomes" id="UP001430953"/>
    </source>
</evidence>
<organism evidence="1 2">
    <name type="scientific">Cardiocondyla obscurior</name>
    <dbReference type="NCBI Taxonomy" id="286306"/>
    <lineage>
        <taxon>Eukaryota</taxon>
        <taxon>Metazoa</taxon>
        <taxon>Ecdysozoa</taxon>
        <taxon>Arthropoda</taxon>
        <taxon>Hexapoda</taxon>
        <taxon>Insecta</taxon>
        <taxon>Pterygota</taxon>
        <taxon>Neoptera</taxon>
        <taxon>Endopterygota</taxon>
        <taxon>Hymenoptera</taxon>
        <taxon>Apocrita</taxon>
        <taxon>Aculeata</taxon>
        <taxon>Formicoidea</taxon>
        <taxon>Formicidae</taxon>
        <taxon>Myrmicinae</taxon>
        <taxon>Cardiocondyla</taxon>
    </lineage>
</organism>
<sequence length="81" mass="8860">MVGARVPRIDRQSPVTRWFDGYGDAGNEDEDRTADQPLAWRSDGIKIDGDPCALIVAEVKTSYAKHFCEGGRECGIMLGTS</sequence>
<name>A0AAW2GES3_9HYME</name>
<evidence type="ECO:0000313" key="1">
    <source>
        <dbReference type="EMBL" id="KAL0126684.1"/>
    </source>
</evidence>